<dbReference type="InterPro" id="IPR027417">
    <property type="entry name" value="P-loop_NTPase"/>
</dbReference>
<dbReference type="Gene3D" id="3.40.50.300">
    <property type="entry name" value="P-loop containing nucleotide triphosphate hydrolases"/>
    <property type="match status" value="1"/>
</dbReference>
<organism evidence="1 2">
    <name type="scientific">Parasynechococcus marenigrum (strain WH8102)</name>
    <dbReference type="NCBI Taxonomy" id="84588"/>
    <lineage>
        <taxon>Bacteria</taxon>
        <taxon>Bacillati</taxon>
        <taxon>Cyanobacteriota</taxon>
        <taxon>Cyanophyceae</taxon>
        <taxon>Synechococcales</taxon>
        <taxon>Prochlorococcaceae</taxon>
        <taxon>Parasynechococcus</taxon>
        <taxon>Parasynechococcus marenigrum</taxon>
    </lineage>
</organism>
<protein>
    <recommendedName>
        <fullName evidence="3">Sulfotransferase family protein</fullName>
    </recommendedName>
</protein>
<dbReference type="EMBL" id="BX569689">
    <property type="protein sequence ID" value="CAE06594.1"/>
    <property type="molecule type" value="Genomic_DNA"/>
</dbReference>
<dbReference type="STRING" id="84588.SYNW0079"/>
<accession>Q7UA22</accession>
<dbReference type="GO" id="GO:0008146">
    <property type="term" value="F:sulfotransferase activity"/>
    <property type="evidence" value="ECO:0007669"/>
    <property type="project" value="InterPro"/>
</dbReference>
<dbReference type="RefSeq" id="WP_011126957.1">
    <property type="nucleotide sequence ID" value="NC_005070.1"/>
</dbReference>
<evidence type="ECO:0000313" key="1">
    <source>
        <dbReference type="EMBL" id="CAE06594.1"/>
    </source>
</evidence>
<dbReference type="KEGG" id="syw:SYNW0079"/>
<dbReference type="HOGENOM" id="CLU_1170193_0_0_3"/>
<dbReference type="InterPro" id="IPR005331">
    <property type="entry name" value="Sulfotransferase"/>
</dbReference>
<keyword evidence="2" id="KW-1185">Reference proteome</keyword>
<dbReference type="Proteomes" id="UP000001422">
    <property type="component" value="Chromosome"/>
</dbReference>
<dbReference type="SUPFAM" id="SSF52540">
    <property type="entry name" value="P-loop containing nucleoside triphosphate hydrolases"/>
    <property type="match status" value="1"/>
</dbReference>
<sequence length="237" mass="27539">MPFDRQRRLVFLHIPKTAGSSVEQALNLFGPWQQENLHTGFGLIQSRDLLAQNLSSNFLQHLTLTELEKLFPDVVKDAVLFSVVRDPWRRLLSSFRNPDPDLVAYYHWRTQGDLHQLSLEQYIDIARWLPHPHLRPQLDTLVSQPGGTQPDRRIHVFRQEQLQKLEHWLQQHVDPVIRLGQDNPARRPLPELPEADFQALEQQVRWLYASDAHAFGYPLTCSSPDEPARLQRMGDGS</sequence>
<evidence type="ECO:0008006" key="3">
    <source>
        <dbReference type="Google" id="ProtNLM"/>
    </source>
</evidence>
<proteinExistence type="predicted"/>
<reference evidence="1 2" key="1">
    <citation type="journal article" date="2003" name="Nature">
        <title>The genome of a motile marine Synechococcus.</title>
        <authorList>
            <person name="Palenik B."/>
            <person name="Brahamsha B."/>
            <person name="Larimer F."/>
            <person name="Land M."/>
            <person name="Hauser L."/>
            <person name="Chain P."/>
            <person name="Lamerdin J."/>
            <person name="Regala W."/>
            <person name="Allen E.A."/>
            <person name="McCarren J."/>
            <person name="Paulsen I."/>
            <person name="Dufresne A."/>
            <person name="Partensky F."/>
            <person name="Webb E."/>
            <person name="Waterbury J."/>
        </authorList>
    </citation>
    <scope>NUCLEOTIDE SEQUENCE [LARGE SCALE GENOMIC DNA]</scope>
    <source>
        <strain evidence="1 2">WH8102</strain>
    </source>
</reference>
<dbReference type="AlphaFoldDB" id="Q7UA22"/>
<name>Q7UA22_PARMW</name>
<dbReference type="GO" id="GO:0016020">
    <property type="term" value="C:membrane"/>
    <property type="evidence" value="ECO:0007669"/>
    <property type="project" value="InterPro"/>
</dbReference>
<gene>
    <name evidence="1" type="ordered locus">SYNW0079</name>
</gene>
<evidence type="ECO:0000313" key="2">
    <source>
        <dbReference type="Proteomes" id="UP000001422"/>
    </source>
</evidence>
<dbReference type="Pfam" id="PF03567">
    <property type="entry name" value="Sulfotransfer_2"/>
    <property type="match status" value="1"/>
</dbReference>